<keyword evidence="2" id="KW-1185">Reference proteome</keyword>
<name>A0A195CUJ3_9HYME</name>
<proteinExistence type="predicted"/>
<organism evidence="1 2">
    <name type="scientific">Cyphomyrmex costatus</name>
    <dbReference type="NCBI Taxonomy" id="456900"/>
    <lineage>
        <taxon>Eukaryota</taxon>
        <taxon>Metazoa</taxon>
        <taxon>Ecdysozoa</taxon>
        <taxon>Arthropoda</taxon>
        <taxon>Hexapoda</taxon>
        <taxon>Insecta</taxon>
        <taxon>Pterygota</taxon>
        <taxon>Neoptera</taxon>
        <taxon>Endopterygota</taxon>
        <taxon>Hymenoptera</taxon>
        <taxon>Apocrita</taxon>
        <taxon>Aculeata</taxon>
        <taxon>Formicoidea</taxon>
        <taxon>Formicidae</taxon>
        <taxon>Myrmicinae</taxon>
        <taxon>Cyphomyrmex</taxon>
    </lineage>
</organism>
<gene>
    <name evidence="1" type="ORF">ALC62_05119</name>
</gene>
<dbReference type="AlphaFoldDB" id="A0A195CUJ3"/>
<dbReference type="Proteomes" id="UP000078542">
    <property type="component" value="Unassembled WGS sequence"/>
</dbReference>
<sequence>MFLSSVQVSLTFVNDSLLNTVTESRVTIMLNVDKLSSPQKENCFIQEAVIIIKWII</sequence>
<accession>A0A195CUJ3</accession>
<protein>
    <submittedName>
        <fullName evidence="1">Uncharacterized protein</fullName>
    </submittedName>
</protein>
<evidence type="ECO:0000313" key="1">
    <source>
        <dbReference type="EMBL" id="KYN04353.1"/>
    </source>
</evidence>
<dbReference type="EMBL" id="KQ977279">
    <property type="protein sequence ID" value="KYN04353.1"/>
    <property type="molecule type" value="Genomic_DNA"/>
</dbReference>
<evidence type="ECO:0000313" key="2">
    <source>
        <dbReference type="Proteomes" id="UP000078542"/>
    </source>
</evidence>
<reference evidence="1 2" key="1">
    <citation type="submission" date="2016-03" db="EMBL/GenBank/DDBJ databases">
        <title>Cyphomyrmex costatus WGS genome.</title>
        <authorList>
            <person name="Nygaard S."/>
            <person name="Hu H."/>
            <person name="Boomsma J."/>
            <person name="Zhang G."/>
        </authorList>
    </citation>
    <scope>NUCLEOTIDE SEQUENCE [LARGE SCALE GENOMIC DNA]</scope>
    <source>
        <strain evidence="1">MS0001</strain>
        <tissue evidence="1">Whole body</tissue>
    </source>
</reference>